<keyword evidence="3" id="KW-1185">Reference proteome</keyword>
<dbReference type="RefSeq" id="WP_131992765.1">
    <property type="nucleotide sequence ID" value="NZ_SLWQ01000001.1"/>
</dbReference>
<evidence type="ECO:0000256" key="1">
    <source>
        <dbReference type="SAM" id="Phobius"/>
    </source>
</evidence>
<evidence type="ECO:0000313" key="2">
    <source>
        <dbReference type="EMBL" id="TCO43021.1"/>
    </source>
</evidence>
<proteinExistence type="predicted"/>
<organism evidence="2 3">
    <name type="scientific">Dokdonella fugitiva</name>
    <dbReference type="NCBI Taxonomy" id="328517"/>
    <lineage>
        <taxon>Bacteria</taxon>
        <taxon>Pseudomonadati</taxon>
        <taxon>Pseudomonadota</taxon>
        <taxon>Gammaproteobacteria</taxon>
        <taxon>Lysobacterales</taxon>
        <taxon>Rhodanobacteraceae</taxon>
        <taxon>Dokdonella</taxon>
    </lineage>
</organism>
<name>A0A4R2IED4_9GAMM</name>
<keyword evidence="1" id="KW-0472">Membrane</keyword>
<keyword evidence="1" id="KW-1133">Transmembrane helix</keyword>
<evidence type="ECO:0000313" key="3">
    <source>
        <dbReference type="Proteomes" id="UP000294862"/>
    </source>
</evidence>
<feature type="transmembrane region" description="Helical" evidence="1">
    <location>
        <begin position="78"/>
        <end position="102"/>
    </location>
</feature>
<dbReference type="Proteomes" id="UP000294862">
    <property type="component" value="Unassembled WGS sequence"/>
</dbReference>
<keyword evidence="1" id="KW-0812">Transmembrane</keyword>
<dbReference type="EMBL" id="SLWQ01000001">
    <property type="protein sequence ID" value="TCO43021.1"/>
    <property type="molecule type" value="Genomic_DNA"/>
</dbReference>
<sequence length="106" mass="11326">MTTADGDAAPAAFPYLWLVRIPLAATAALLLLLFGGGKAGPLFVIAFFSLLLVFSLLQVFALPLAVRACMRARAWPARALLAMGCGVLQIAFVAWFVVRIVFSDLT</sequence>
<accession>A0A4R2IED4</accession>
<dbReference type="AlphaFoldDB" id="A0A4R2IED4"/>
<gene>
    <name evidence="2" type="ORF">EV148_101434</name>
</gene>
<protein>
    <submittedName>
        <fullName evidence="2">Uncharacterized protein</fullName>
    </submittedName>
</protein>
<feature type="transmembrane region" description="Helical" evidence="1">
    <location>
        <begin position="42"/>
        <end position="66"/>
    </location>
</feature>
<feature type="transmembrane region" description="Helical" evidence="1">
    <location>
        <begin position="12"/>
        <end position="36"/>
    </location>
</feature>
<comment type="caution">
    <text evidence="2">The sequence shown here is derived from an EMBL/GenBank/DDBJ whole genome shotgun (WGS) entry which is preliminary data.</text>
</comment>
<reference evidence="2 3" key="1">
    <citation type="journal article" date="2015" name="Stand. Genomic Sci.">
        <title>Genomic Encyclopedia of Bacterial and Archaeal Type Strains, Phase III: the genomes of soil and plant-associated and newly described type strains.</title>
        <authorList>
            <person name="Whitman W.B."/>
            <person name="Woyke T."/>
            <person name="Klenk H.P."/>
            <person name="Zhou Y."/>
            <person name="Lilburn T.G."/>
            <person name="Beck B.J."/>
            <person name="De Vos P."/>
            <person name="Vandamme P."/>
            <person name="Eisen J.A."/>
            <person name="Garrity G."/>
            <person name="Hugenholtz P."/>
            <person name="Kyrpides N.C."/>
        </authorList>
    </citation>
    <scope>NUCLEOTIDE SEQUENCE [LARGE SCALE GENOMIC DNA]</scope>
    <source>
        <strain evidence="2 3">A3</strain>
    </source>
</reference>